<reference evidence="7 8" key="1">
    <citation type="journal article" date="2014" name="Genome Biol. Evol.">
        <title>The secreted proteins of Achlya hypogyna and Thraustotheca clavata identify the ancestral oomycete secretome and reveal gene acquisitions by horizontal gene transfer.</title>
        <authorList>
            <person name="Misner I."/>
            <person name="Blouin N."/>
            <person name="Leonard G."/>
            <person name="Richards T.A."/>
            <person name="Lane C.E."/>
        </authorList>
    </citation>
    <scope>NUCLEOTIDE SEQUENCE [LARGE SCALE GENOMIC DNA]</scope>
    <source>
        <strain evidence="7 8">ATCC 48635</strain>
    </source>
</reference>
<dbReference type="InterPro" id="IPR002109">
    <property type="entry name" value="Glutaredoxin"/>
</dbReference>
<dbReference type="CDD" id="cd03028">
    <property type="entry name" value="GRX_PICOT_like"/>
    <property type="match status" value="1"/>
</dbReference>
<sequence>MLARLATRSLPAARALRMTTSVRFFSESHDDFKPKYHAAASAEPDDVLKLIQSHVDTYPIMLYMKGTPSSPQCGFSRQVVQILHAQGISFDSVNVLDHPEIREGVKEFSQWPTIPQLFVKGEFVGGCDIITDMHKSGELAELLEPFLK</sequence>
<dbReference type="EMBL" id="JNBR01001843">
    <property type="protein sequence ID" value="OQR84641.1"/>
    <property type="molecule type" value="Genomic_DNA"/>
</dbReference>
<dbReference type="InterPro" id="IPR033658">
    <property type="entry name" value="GRX_PICOT-like"/>
</dbReference>
<dbReference type="InterPro" id="IPR004480">
    <property type="entry name" value="Monothiol_GRX-rel"/>
</dbReference>
<keyword evidence="1" id="KW-0001">2Fe-2S</keyword>
<evidence type="ECO:0000259" key="6">
    <source>
        <dbReference type="Pfam" id="PF00462"/>
    </source>
</evidence>
<dbReference type="STRING" id="1202772.A0A1V9YG11"/>
<dbReference type="PROSITE" id="PS51354">
    <property type="entry name" value="GLUTAREDOXIN_2"/>
    <property type="match status" value="1"/>
</dbReference>
<evidence type="ECO:0000256" key="5">
    <source>
        <dbReference type="ARBA" id="ARBA00023284"/>
    </source>
</evidence>
<evidence type="ECO:0000256" key="3">
    <source>
        <dbReference type="ARBA" id="ARBA00023004"/>
    </source>
</evidence>
<dbReference type="GO" id="GO:0051537">
    <property type="term" value="F:2 iron, 2 sulfur cluster binding"/>
    <property type="evidence" value="ECO:0007669"/>
    <property type="project" value="UniProtKB-KW"/>
</dbReference>
<keyword evidence="8" id="KW-1185">Reference proteome</keyword>
<dbReference type="FunFam" id="3.40.30.10:FF:000005">
    <property type="entry name" value="Glutaredoxin 5"/>
    <property type="match status" value="1"/>
</dbReference>
<dbReference type="PANTHER" id="PTHR10293">
    <property type="entry name" value="GLUTAREDOXIN FAMILY MEMBER"/>
    <property type="match status" value="1"/>
</dbReference>
<evidence type="ECO:0000313" key="7">
    <source>
        <dbReference type="EMBL" id="OQR84641.1"/>
    </source>
</evidence>
<dbReference type="InterPro" id="IPR036249">
    <property type="entry name" value="Thioredoxin-like_sf"/>
</dbReference>
<proteinExistence type="predicted"/>
<gene>
    <name evidence="7" type="ORF">ACHHYP_13138</name>
</gene>
<accession>A0A1V9YG11</accession>
<dbReference type="GO" id="GO:0046872">
    <property type="term" value="F:metal ion binding"/>
    <property type="evidence" value="ECO:0007669"/>
    <property type="project" value="UniProtKB-KW"/>
</dbReference>
<evidence type="ECO:0000256" key="4">
    <source>
        <dbReference type="ARBA" id="ARBA00023014"/>
    </source>
</evidence>
<keyword evidence="4" id="KW-0411">Iron-sulfur</keyword>
<dbReference type="SUPFAM" id="SSF52833">
    <property type="entry name" value="Thioredoxin-like"/>
    <property type="match status" value="1"/>
</dbReference>
<keyword evidence="2" id="KW-0479">Metal-binding</keyword>
<name>A0A1V9YG11_ACHHY</name>
<feature type="domain" description="Glutaredoxin" evidence="6">
    <location>
        <begin position="60"/>
        <end position="124"/>
    </location>
</feature>
<dbReference type="OrthoDB" id="415696at2759"/>
<comment type="caution">
    <text evidence="7">The sequence shown here is derived from an EMBL/GenBank/DDBJ whole genome shotgun (WGS) entry which is preliminary data.</text>
</comment>
<dbReference type="Gene3D" id="3.40.30.10">
    <property type="entry name" value="Glutaredoxin"/>
    <property type="match status" value="1"/>
</dbReference>
<keyword evidence="3" id="KW-0408">Iron</keyword>
<dbReference type="NCBIfam" id="TIGR00365">
    <property type="entry name" value="Grx4 family monothiol glutaredoxin"/>
    <property type="match status" value="1"/>
</dbReference>
<dbReference type="PANTHER" id="PTHR10293:SF16">
    <property type="entry name" value="GLUTAREDOXIN-RELATED PROTEIN 5, MITOCHONDRIAL"/>
    <property type="match status" value="1"/>
</dbReference>
<organism evidence="7 8">
    <name type="scientific">Achlya hypogyna</name>
    <name type="common">Oomycete</name>
    <name type="synonym">Protoachlya hypogyna</name>
    <dbReference type="NCBI Taxonomy" id="1202772"/>
    <lineage>
        <taxon>Eukaryota</taxon>
        <taxon>Sar</taxon>
        <taxon>Stramenopiles</taxon>
        <taxon>Oomycota</taxon>
        <taxon>Saprolegniomycetes</taxon>
        <taxon>Saprolegniales</taxon>
        <taxon>Achlyaceae</taxon>
        <taxon>Achlya</taxon>
    </lineage>
</organism>
<protein>
    <submittedName>
        <fullName evidence="7">Monothiol glutaredoxin-5, mitochondrial</fullName>
    </submittedName>
</protein>
<dbReference type="Proteomes" id="UP000243579">
    <property type="component" value="Unassembled WGS sequence"/>
</dbReference>
<dbReference type="Pfam" id="PF00462">
    <property type="entry name" value="Glutaredoxin"/>
    <property type="match status" value="1"/>
</dbReference>
<dbReference type="AlphaFoldDB" id="A0A1V9YG11"/>
<evidence type="ECO:0000313" key="8">
    <source>
        <dbReference type="Proteomes" id="UP000243579"/>
    </source>
</evidence>
<evidence type="ECO:0000256" key="2">
    <source>
        <dbReference type="ARBA" id="ARBA00022723"/>
    </source>
</evidence>
<evidence type="ECO:0000256" key="1">
    <source>
        <dbReference type="ARBA" id="ARBA00022714"/>
    </source>
</evidence>
<dbReference type="GO" id="GO:0005759">
    <property type="term" value="C:mitochondrial matrix"/>
    <property type="evidence" value="ECO:0007669"/>
    <property type="project" value="TreeGrafter"/>
</dbReference>
<keyword evidence="5" id="KW-0676">Redox-active center</keyword>